<dbReference type="EMBL" id="CACSLK010027843">
    <property type="protein sequence ID" value="CAA0834150.1"/>
    <property type="molecule type" value="Genomic_DNA"/>
</dbReference>
<feature type="non-terminal residue" evidence="2">
    <location>
        <position position="175"/>
    </location>
</feature>
<accession>A0A9N7RLA0</accession>
<dbReference type="InterPro" id="IPR056648">
    <property type="entry name" value="DUF7746"/>
</dbReference>
<dbReference type="AlphaFoldDB" id="A0A9N7RLA0"/>
<keyword evidence="3" id="KW-1185">Reference proteome</keyword>
<gene>
    <name evidence="2" type="ORF">SHERM_29390</name>
</gene>
<dbReference type="Proteomes" id="UP001153555">
    <property type="component" value="Unassembled WGS sequence"/>
</dbReference>
<feature type="non-terminal residue" evidence="2">
    <location>
        <position position="1"/>
    </location>
</feature>
<feature type="domain" description="DUF7746" evidence="1">
    <location>
        <begin position="1"/>
        <end position="58"/>
    </location>
</feature>
<dbReference type="Pfam" id="PF24925">
    <property type="entry name" value="DUF7746"/>
    <property type="match status" value="1"/>
</dbReference>
<reference evidence="2" key="1">
    <citation type="submission" date="2019-12" db="EMBL/GenBank/DDBJ databases">
        <authorList>
            <person name="Scholes J."/>
        </authorList>
    </citation>
    <scope>NUCLEOTIDE SEQUENCE</scope>
</reference>
<dbReference type="OrthoDB" id="1735266at2759"/>
<protein>
    <recommendedName>
        <fullName evidence="1">DUF7746 domain-containing protein</fullName>
    </recommendedName>
</protein>
<dbReference type="Pfam" id="PF22909">
    <property type="entry name" value="Caulimovir_coat_dom"/>
    <property type="match status" value="1"/>
</dbReference>
<proteinExistence type="predicted"/>
<evidence type="ECO:0000313" key="2">
    <source>
        <dbReference type="EMBL" id="CAA0834150.1"/>
    </source>
</evidence>
<organism evidence="2 3">
    <name type="scientific">Striga hermonthica</name>
    <name type="common">Purple witchweed</name>
    <name type="synonym">Buchnera hermonthica</name>
    <dbReference type="NCBI Taxonomy" id="68872"/>
    <lineage>
        <taxon>Eukaryota</taxon>
        <taxon>Viridiplantae</taxon>
        <taxon>Streptophyta</taxon>
        <taxon>Embryophyta</taxon>
        <taxon>Tracheophyta</taxon>
        <taxon>Spermatophyta</taxon>
        <taxon>Magnoliopsida</taxon>
        <taxon>eudicotyledons</taxon>
        <taxon>Gunneridae</taxon>
        <taxon>Pentapetalae</taxon>
        <taxon>asterids</taxon>
        <taxon>lamiids</taxon>
        <taxon>Lamiales</taxon>
        <taxon>Orobanchaceae</taxon>
        <taxon>Buchnereae</taxon>
        <taxon>Striga</taxon>
    </lineage>
</organism>
<name>A0A9N7RLA0_STRHE</name>
<evidence type="ECO:0000313" key="3">
    <source>
        <dbReference type="Proteomes" id="UP001153555"/>
    </source>
</evidence>
<sequence length="175" mass="20308">ILQQMTMAANAYKTQSGLQDRVRAEIIIAGFSSQIKGWWDYYLTSQQQEEILYDIKTHEDDVPIFDPDENPQQDAVARLILTISLHFVGDPSHLKDKNVELLSNLRYRKLSGFLNYKNTFLTRVMLKEDSSQPFWKEKFLAGLPNLLGKKVRNRIREICGKQMISYDDIPTVNLL</sequence>
<dbReference type="PANTHER" id="PTHR33054">
    <property type="entry name" value="CCHC-TYPE DOMAIN-CONTAINING PROTEIN"/>
    <property type="match status" value="1"/>
</dbReference>
<dbReference type="PANTHER" id="PTHR33054:SF9">
    <property type="entry name" value="CCHC-TYPE DOMAIN-CONTAINING PROTEIN"/>
    <property type="match status" value="1"/>
</dbReference>
<evidence type="ECO:0000259" key="1">
    <source>
        <dbReference type="Pfam" id="PF24925"/>
    </source>
</evidence>
<comment type="caution">
    <text evidence="2">The sequence shown here is derived from an EMBL/GenBank/DDBJ whole genome shotgun (WGS) entry which is preliminary data.</text>
</comment>